<evidence type="ECO:0000256" key="4">
    <source>
        <dbReference type="ARBA" id="ARBA00022764"/>
    </source>
</evidence>
<reference evidence="10" key="1">
    <citation type="journal article" date="2019" name="Int. J. Syst. Evol. Microbiol.">
        <title>The Global Catalogue of Microorganisms (GCM) 10K type strain sequencing project: providing services to taxonomists for standard genome sequencing and annotation.</title>
        <authorList>
            <consortium name="The Broad Institute Genomics Platform"/>
            <consortium name="The Broad Institute Genome Sequencing Center for Infectious Disease"/>
            <person name="Wu L."/>
            <person name="Ma J."/>
        </authorList>
    </citation>
    <scope>NUCLEOTIDE SEQUENCE [LARGE SCALE GENOMIC DNA]</scope>
    <source>
        <strain evidence="10">CGMCC 4.1530</strain>
    </source>
</reference>
<organism evidence="9 10">
    <name type="scientific">Tatumella punctata</name>
    <dbReference type="NCBI Taxonomy" id="399969"/>
    <lineage>
        <taxon>Bacteria</taxon>
        <taxon>Pseudomonadati</taxon>
        <taxon>Pseudomonadota</taxon>
        <taxon>Gammaproteobacteria</taxon>
        <taxon>Enterobacterales</taxon>
        <taxon>Erwiniaceae</taxon>
        <taxon>Tatumella</taxon>
    </lineage>
</organism>
<gene>
    <name evidence="9" type="ORF">ACFP73_10555</name>
</gene>
<feature type="chain" id="PRO_5046125154" evidence="6">
    <location>
        <begin position="22"/>
        <end position="240"/>
    </location>
</feature>
<keyword evidence="10" id="KW-1185">Reference proteome</keyword>
<protein>
    <submittedName>
        <fullName evidence="9">Molecular chaperone</fullName>
    </submittedName>
</protein>
<dbReference type="InterPro" id="IPR036316">
    <property type="entry name" value="Pili_assmbl_chap_C_dom_sf"/>
</dbReference>
<dbReference type="Gene3D" id="2.60.40.10">
    <property type="entry name" value="Immunoglobulins"/>
    <property type="match status" value="2"/>
</dbReference>
<dbReference type="PANTHER" id="PTHR30251">
    <property type="entry name" value="PILUS ASSEMBLY CHAPERONE"/>
    <property type="match status" value="1"/>
</dbReference>
<dbReference type="RefSeq" id="WP_212709733.1">
    <property type="nucleotide sequence ID" value="NZ_BAAAFW010000093.1"/>
</dbReference>
<dbReference type="PANTHER" id="PTHR30251:SF2">
    <property type="entry name" value="FIMBRIAL CHAPERONE YADV-RELATED"/>
    <property type="match status" value="1"/>
</dbReference>
<evidence type="ECO:0000313" key="9">
    <source>
        <dbReference type="EMBL" id="MFC6362532.1"/>
    </source>
</evidence>
<keyword evidence="3 6" id="KW-0732">Signal</keyword>
<sequence>MNIRTSLCLFLLSLSVGSAEASVVMQGNRVVFNASSESQTVSFINNDNFPYIVQTWTSVGENDSASDKSSGPFVLSPSVFKIPPHESQIVRMIYSQAGKKYNSERLYYLHFIQVPAVPTDLQNKNKLLLVINSTVKVFVRPDNLAVSHNDMFKLVTYRMSDMNGRCHFLITNNSPYILNAVEYKVSDTQGFHWSKIGMVAPGARDEFYNKCRKSNDQSPFLIKIINDYGVSQNITINRSE</sequence>
<feature type="domain" description="Pili assembly chaperone N-terminal" evidence="7">
    <location>
        <begin position="23"/>
        <end position="144"/>
    </location>
</feature>
<comment type="similarity">
    <text evidence="2">Belongs to the periplasmic pilus chaperone family.</text>
</comment>
<keyword evidence="5" id="KW-0143">Chaperone</keyword>
<dbReference type="InterPro" id="IPR016147">
    <property type="entry name" value="Pili_assmbl_chaperone_N"/>
</dbReference>
<dbReference type="InterPro" id="IPR001829">
    <property type="entry name" value="Pili_assmbl_chaperone_bac"/>
</dbReference>
<comment type="subcellular location">
    <subcellularLocation>
        <location evidence="1">Periplasm</location>
    </subcellularLocation>
</comment>
<dbReference type="Proteomes" id="UP001596215">
    <property type="component" value="Unassembled WGS sequence"/>
</dbReference>
<dbReference type="PRINTS" id="PR00969">
    <property type="entry name" value="CHAPERONPILI"/>
</dbReference>
<comment type="caution">
    <text evidence="9">The sequence shown here is derived from an EMBL/GenBank/DDBJ whole genome shotgun (WGS) entry which is preliminary data.</text>
</comment>
<evidence type="ECO:0000313" key="10">
    <source>
        <dbReference type="Proteomes" id="UP001596215"/>
    </source>
</evidence>
<dbReference type="Pfam" id="PF00345">
    <property type="entry name" value="PapD_N"/>
    <property type="match status" value="1"/>
</dbReference>
<dbReference type="SUPFAM" id="SSF49584">
    <property type="entry name" value="Periplasmic chaperone C-domain"/>
    <property type="match status" value="1"/>
</dbReference>
<feature type="domain" description="Pili assembly chaperone C-terminal" evidence="8">
    <location>
        <begin position="170"/>
        <end position="230"/>
    </location>
</feature>
<keyword evidence="4" id="KW-0574">Periplasm</keyword>
<evidence type="ECO:0000259" key="7">
    <source>
        <dbReference type="Pfam" id="PF00345"/>
    </source>
</evidence>
<dbReference type="InterPro" id="IPR013783">
    <property type="entry name" value="Ig-like_fold"/>
</dbReference>
<feature type="signal peptide" evidence="6">
    <location>
        <begin position="1"/>
        <end position="21"/>
    </location>
</feature>
<evidence type="ECO:0000256" key="2">
    <source>
        <dbReference type="ARBA" id="ARBA00007399"/>
    </source>
</evidence>
<name>A0ABW1VRZ8_9GAMM</name>
<accession>A0ABW1VRZ8</accession>
<dbReference type="InterPro" id="IPR016148">
    <property type="entry name" value="Pili_assmbl_chaperone_C"/>
</dbReference>
<dbReference type="Pfam" id="PF02753">
    <property type="entry name" value="PapD_C"/>
    <property type="match status" value="1"/>
</dbReference>
<evidence type="ECO:0000256" key="1">
    <source>
        <dbReference type="ARBA" id="ARBA00004418"/>
    </source>
</evidence>
<dbReference type="InterPro" id="IPR050643">
    <property type="entry name" value="Periplasmic_pilus_chap"/>
</dbReference>
<dbReference type="EMBL" id="JBHSUC010000012">
    <property type="protein sequence ID" value="MFC6362532.1"/>
    <property type="molecule type" value="Genomic_DNA"/>
</dbReference>
<evidence type="ECO:0000256" key="3">
    <source>
        <dbReference type="ARBA" id="ARBA00022729"/>
    </source>
</evidence>
<evidence type="ECO:0000256" key="6">
    <source>
        <dbReference type="SAM" id="SignalP"/>
    </source>
</evidence>
<evidence type="ECO:0000256" key="5">
    <source>
        <dbReference type="ARBA" id="ARBA00023186"/>
    </source>
</evidence>
<dbReference type="InterPro" id="IPR008962">
    <property type="entry name" value="PapD-like_sf"/>
</dbReference>
<dbReference type="SUPFAM" id="SSF49354">
    <property type="entry name" value="PapD-like"/>
    <property type="match status" value="1"/>
</dbReference>
<proteinExistence type="inferred from homology"/>
<evidence type="ECO:0000259" key="8">
    <source>
        <dbReference type="Pfam" id="PF02753"/>
    </source>
</evidence>